<feature type="region of interest" description="Disordered" evidence="4">
    <location>
        <begin position="192"/>
        <end position="417"/>
    </location>
</feature>
<evidence type="ECO:0000256" key="2">
    <source>
        <dbReference type="ARBA" id="ARBA00005514"/>
    </source>
</evidence>
<feature type="compositionally biased region" description="Basic and acidic residues" evidence="4">
    <location>
        <begin position="399"/>
        <end position="417"/>
    </location>
</feature>
<dbReference type="PANTHER" id="PTHR23405">
    <property type="entry name" value="MAINTENANCE OF KILLER 16 MAK16 PROTEIN-RELATED"/>
    <property type="match status" value="1"/>
</dbReference>
<evidence type="ECO:0000313" key="6">
    <source>
        <dbReference type="EMBL" id="CAD8779820.1"/>
    </source>
</evidence>
<dbReference type="EMBL" id="HBFM01022332">
    <property type="protein sequence ID" value="CAD8779820.1"/>
    <property type="molecule type" value="Transcribed_RNA"/>
</dbReference>
<evidence type="ECO:0000259" key="5">
    <source>
        <dbReference type="Pfam" id="PF01778"/>
    </source>
</evidence>
<dbReference type="FunFam" id="3.30.390.110:FF:000001">
    <property type="entry name" value="Protein MAK16 homolog"/>
    <property type="match status" value="1"/>
</dbReference>
<comment type="similarity">
    <text evidence="2">Belongs to the MAK16 family.</text>
</comment>
<comment type="subcellular location">
    <subcellularLocation>
        <location evidence="1">Nucleus</location>
    </subcellularLocation>
</comment>
<feature type="compositionally biased region" description="Gly residues" evidence="4">
    <location>
        <begin position="348"/>
        <end position="359"/>
    </location>
</feature>
<evidence type="ECO:0000256" key="1">
    <source>
        <dbReference type="ARBA" id="ARBA00004123"/>
    </source>
</evidence>
<sequence length="417" mass="47537">MQHDEVIWQVVNYSHCSYKVRTVTQNFCRNEYNVSGLCNRRSCPLANSKYATIKEENGKCYLYMKTIERAHTPKNLWQKIRLSKNYSQALEQIDTNLQYWPKYLRHKNKQRLTKITQYLIRMRKLELKARPTLKTLPARTEKRLLRREAKAEIAAKLDKSIETELLKRLHKDSYGDIYNFPLKQYIKVLDDQEIEEEEEEQKATKADAFVDGDEDDESEEEEEEDIQILNDDEVDIEESDIGEEDDIEDIGGESDEGEENDDMDDEDEDEDDESSDAAGDEEDSDAQEPSSSDVSSEEDGEDDKELSEEEEPRRFSGKPSFGGAKPGPRVFSGKPSLPMAKKSNGPAAKGGMGAKGGVTGKSKVTVPVKGAPAQKATGTDKKRKLATAGPKSLALKRQRSVEHEYEYEMERELSRQR</sequence>
<feature type="compositionally biased region" description="Acidic residues" evidence="4">
    <location>
        <begin position="295"/>
        <end position="310"/>
    </location>
</feature>
<keyword evidence="3" id="KW-0539">Nucleus</keyword>
<dbReference type="Gene3D" id="3.30.390.110">
    <property type="match status" value="1"/>
</dbReference>
<proteinExistence type="inferred from homology"/>
<feature type="compositionally biased region" description="Acidic residues" evidence="4">
    <location>
        <begin position="210"/>
        <end position="286"/>
    </location>
</feature>
<dbReference type="Pfam" id="PF01778">
    <property type="entry name" value="Ribosomal_L28e"/>
    <property type="match status" value="1"/>
</dbReference>
<dbReference type="GO" id="GO:0030687">
    <property type="term" value="C:preribosome, large subunit precursor"/>
    <property type="evidence" value="ECO:0007669"/>
    <property type="project" value="TreeGrafter"/>
</dbReference>
<evidence type="ECO:0000256" key="3">
    <source>
        <dbReference type="ARBA" id="ARBA00023242"/>
    </source>
</evidence>
<dbReference type="PANTHER" id="PTHR23405:SF4">
    <property type="entry name" value="PROTEIN MAK16 HOMOLOG"/>
    <property type="match status" value="1"/>
</dbReference>
<gene>
    <name evidence="6" type="ORF">PPAR00522_LOCUS14511</name>
</gene>
<dbReference type="AlphaFoldDB" id="A0A7S0V4J1"/>
<accession>A0A7S0V4J1</accession>
<dbReference type="GO" id="GO:0005730">
    <property type="term" value="C:nucleolus"/>
    <property type="evidence" value="ECO:0007669"/>
    <property type="project" value="TreeGrafter"/>
</dbReference>
<reference evidence="6" key="1">
    <citation type="submission" date="2021-01" db="EMBL/GenBank/DDBJ databases">
        <authorList>
            <person name="Corre E."/>
            <person name="Pelletier E."/>
            <person name="Niang G."/>
            <person name="Scheremetjew M."/>
            <person name="Finn R."/>
            <person name="Kale V."/>
            <person name="Holt S."/>
            <person name="Cochrane G."/>
            <person name="Meng A."/>
            <person name="Brown T."/>
            <person name="Cohen L."/>
        </authorList>
    </citation>
    <scope>NUCLEOTIDE SEQUENCE</scope>
    <source>
        <strain evidence="6">SAG 63-3</strain>
    </source>
</reference>
<dbReference type="GO" id="GO:0000460">
    <property type="term" value="P:maturation of 5.8S rRNA"/>
    <property type="evidence" value="ECO:0007669"/>
    <property type="project" value="TreeGrafter"/>
</dbReference>
<name>A0A7S0V4J1_9CHLO</name>
<feature type="domain" description="Ribosomal eL28/Mak16" evidence="5">
    <location>
        <begin position="6"/>
        <end position="118"/>
    </location>
</feature>
<dbReference type="GO" id="GO:0000470">
    <property type="term" value="P:maturation of LSU-rRNA"/>
    <property type="evidence" value="ECO:0007669"/>
    <property type="project" value="TreeGrafter"/>
</dbReference>
<organism evidence="6">
    <name type="scientific">Polytomella parva</name>
    <dbReference type="NCBI Taxonomy" id="51329"/>
    <lineage>
        <taxon>Eukaryota</taxon>
        <taxon>Viridiplantae</taxon>
        <taxon>Chlorophyta</taxon>
        <taxon>core chlorophytes</taxon>
        <taxon>Chlorophyceae</taxon>
        <taxon>CS clade</taxon>
        <taxon>Chlamydomonadales</taxon>
        <taxon>Chlamydomonadaceae</taxon>
        <taxon>Polytomella</taxon>
    </lineage>
</organism>
<protein>
    <recommendedName>
        <fullName evidence="5">Ribosomal eL28/Mak16 domain-containing protein</fullName>
    </recommendedName>
</protein>
<dbReference type="Pfam" id="PF04874">
    <property type="entry name" value="Mak16"/>
    <property type="match status" value="1"/>
</dbReference>
<dbReference type="InterPro" id="IPR006958">
    <property type="entry name" value="Mak16"/>
</dbReference>
<evidence type="ECO:0000256" key="4">
    <source>
        <dbReference type="SAM" id="MobiDB-lite"/>
    </source>
</evidence>
<dbReference type="InterPro" id="IPR029004">
    <property type="entry name" value="Ribosomal_eL28/Mak16"/>
</dbReference>